<gene>
    <name evidence="1" type="ORF">CK203_080487</name>
</gene>
<proteinExistence type="predicted"/>
<organism evidence="1 2">
    <name type="scientific">Vitis vinifera</name>
    <name type="common">Grape</name>
    <dbReference type="NCBI Taxonomy" id="29760"/>
    <lineage>
        <taxon>Eukaryota</taxon>
        <taxon>Viridiplantae</taxon>
        <taxon>Streptophyta</taxon>
        <taxon>Embryophyta</taxon>
        <taxon>Tracheophyta</taxon>
        <taxon>Spermatophyta</taxon>
        <taxon>Magnoliopsida</taxon>
        <taxon>eudicotyledons</taxon>
        <taxon>Gunneridae</taxon>
        <taxon>Pentapetalae</taxon>
        <taxon>rosids</taxon>
        <taxon>Vitales</taxon>
        <taxon>Vitaceae</taxon>
        <taxon>Viteae</taxon>
        <taxon>Vitis</taxon>
    </lineage>
</organism>
<dbReference type="PANTHER" id="PTHR11439:SF467">
    <property type="entry name" value="INTEGRASE CATALYTIC DOMAIN-CONTAINING PROTEIN"/>
    <property type="match status" value="1"/>
</dbReference>
<sequence>MELPPGDDQEEIYRLKSLLSPRSSKSKILAVFGCKLAETPKDPSHRLGVKLKGVPIDKERYQWLVGRLIYLSHTQLDIVYVVSIVYSKNLDWNLMNQQRFNKKVAISIAHNPIQQYRTKLVKVDQHFIKEKIEVRKVTTPFVTTGKQLADVLTKGLSSTTFDFTVSKLGMHDMYALA</sequence>
<evidence type="ECO:0008006" key="3">
    <source>
        <dbReference type="Google" id="ProtNLM"/>
    </source>
</evidence>
<dbReference type="PANTHER" id="PTHR11439">
    <property type="entry name" value="GAG-POL-RELATED RETROTRANSPOSON"/>
    <property type="match status" value="1"/>
</dbReference>
<accession>A0A438E7H1</accession>
<dbReference type="AlphaFoldDB" id="A0A438E7H1"/>
<protein>
    <recommendedName>
        <fullName evidence="3">Retrovirus-related Pol polyprotein from transposon RE1</fullName>
    </recommendedName>
</protein>
<reference evidence="1 2" key="1">
    <citation type="journal article" date="2018" name="PLoS Genet.">
        <title>Population sequencing reveals clonal diversity and ancestral inbreeding in the grapevine cultivar Chardonnay.</title>
        <authorList>
            <person name="Roach M.J."/>
            <person name="Johnson D.L."/>
            <person name="Bohlmann J."/>
            <person name="van Vuuren H.J."/>
            <person name="Jones S.J."/>
            <person name="Pretorius I.S."/>
            <person name="Schmidt S.A."/>
            <person name="Borneman A.R."/>
        </authorList>
    </citation>
    <scope>NUCLEOTIDE SEQUENCE [LARGE SCALE GENOMIC DNA]</scope>
    <source>
        <strain evidence="2">cv. Chardonnay</strain>
        <tissue evidence="1">Leaf</tissue>
    </source>
</reference>
<name>A0A438E7H1_VITVI</name>
<evidence type="ECO:0000313" key="1">
    <source>
        <dbReference type="EMBL" id="RVW43727.1"/>
    </source>
</evidence>
<evidence type="ECO:0000313" key="2">
    <source>
        <dbReference type="Proteomes" id="UP000288805"/>
    </source>
</evidence>
<dbReference type="EMBL" id="QGNW01001369">
    <property type="protein sequence ID" value="RVW43727.1"/>
    <property type="molecule type" value="Genomic_DNA"/>
</dbReference>
<comment type="caution">
    <text evidence="1">The sequence shown here is derived from an EMBL/GenBank/DDBJ whole genome shotgun (WGS) entry which is preliminary data.</text>
</comment>
<dbReference type="Proteomes" id="UP000288805">
    <property type="component" value="Unassembled WGS sequence"/>
</dbReference>